<feature type="transmembrane region" description="Helical" evidence="7">
    <location>
        <begin position="391"/>
        <end position="415"/>
    </location>
</feature>
<evidence type="ECO:0000313" key="9">
    <source>
        <dbReference type="EMBL" id="MCY0150116.1"/>
    </source>
</evidence>
<keyword evidence="6 7" id="KW-0472">Membrane</keyword>
<feature type="transmembrane region" description="Helical" evidence="7">
    <location>
        <begin position="69"/>
        <end position="90"/>
    </location>
</feature>
<protein>
    <submittedName>
        <fullName evidence="9">ABC transporter permease subunit</fullName>
    </submittedName>
</protein>
<feature type="transmembrane region" description="Helical" evidence="7">
    <location>
        <begin position="197"/>
        <end position="219"/>
    </location>
</feature>
<dbReference type="EMBL" id="JAOVZR010000001">
    <property type="protein sequence ID" value="MCY0150116.1"/>
    <property type="molecule type" value="Genomic_DNA"/>
</dbReference>
<feature type="transmembrane region" description="Helical" evidence="7">
    <location>
        <begin position="7"/>
        <end position="30"/>
    </location>
</feature>
<dbReference type="CDD" id="cd06261">
    <property type="entry name" value="TM_PBP2"/>
    <property type="match status" value="2"/>
</dbReference>
<feature type="transmembrane region" description="Helical" evidence="7">
    <location>
        <begin position="157"/>
        <end position="177"/>
    </location>
</feature>
<evidence type="ECO:0000313" key="10">
    <source>
        <dbReference type="Proteomes" id="UP001073227"/>
    </source>
</evidence>
<dbReference type="PANTHER" id="PTHR32243:SF18">
    <property type="entry name" value="INNER MEMBRANE ABC TRANSPORTER PERMEASE PROTEIN YCJP"/>
    <property type="match status" value="1"/>
</dbReference>
<accession>A0ABT3ZE94</accession>
<keyword evidence="4 7" id="KW-0812">Transmembrane</keyword>
<feature type="transmembrane region" description="Helical" evidence="7">
    <location>
        <begin position="296"/>
        <end position="317"/>
    </location>
</feature>
<gene>
    <name evidence="9" type="ORF">OEG84_21015</name>
</gene>
<sequence length="562" mass="61435">MSSKATFALFLTIGLLITLALIAAPVFYAISLSFYTMDSFVADPEWIGLANYVRVLSTGAFWNALGNGLIYSISTIVLQVVLGIGMALVLNQAFPGRNLVRGLSILPYLLPTVVFVLTFKWMVDGSIGIITKGIAALGLPPVHWFESPQAAMASSVMVSVWLWTPFVTTAFLAGVQTVPTSLYEAAKVDGTNAIQRFYHITLPMLKPVLTVVVLLRAVWTFNKFDVIWLLTGGGPVGSTEHLAILSYTTAFTKFDIGGGANRNALVPVPGNFRLHLLPHLSTRRGRIMTRSLFGRLALYLTAIVIAIYSAFPVYWMIVSSTRAPQSMFSSSSLWPGPFTSEYYANLLELTDYPTQFMNSLTVALITVVVTMFFSVIIAYAVTRQRIRGKKVIVASMLYAYMFPPLLIAIPMYTFFTRIGLGDTLTSLVAAHLTMTLPLGVWFLWGFFKNMPFELEEAAMVDGCTRLGAFLRVVLPLSLPGLLTVAIFSFLLSWIDYTFALIMIGSDANKTVPVGLASMIGSFDLRWGEIMAGSTLIALPLFGAFALLSQYFIQGMSAGAVKG</sequence>
<dbReference type="RefSeq" id="WP_267655555.1">
    <property type="nucleotide sequence ID" value="NZ_JAOVZR010000001.1"/>
</dbReference>
<comment type="similarity">
    <text evidence="7">Belongs to the binding-protein-dependent transport system permease family.</text>
</comment>
<evidence type="ECO:0000256" key="2">
    <source>
        <dbReference type="ARBA" id="ARBA00022448"/>
    </source>
</evidence>
<dbReference type="Gene3D" id="1.10.3720.10">
    <property type="entry name" value="MetI-like"/>
    <property type="match status" value="2"/>
</dbReference>
<keyword evidence="3" id="KW-1003">Cell membrane</keyword>
<feature type="domain" description="ABC transmembrane type-1" evidence="8">
    <location>
        <begin position="356"/>
        <end position="547"/>
    </location>
</feature>
<feature type="domain" description="ABC transmembrane type-1" evidence="8">
    <location>
        <begin position="65"/>
        <end position="278"/>
    </location>
</feature>
<feature type="transmembrane region" description="Helical" evidence="7">
    <location>
        <begin position="468"/>
        <end position="494"/>
    </location>
</feature>
<proteinExistence type="inferred from homology"/>
<comment type="caution">
    <text evidence="9">The sequence shown here is derived from an EMBL/GenBank/DDBJ whole genome shotgun (WGS) entry which is preliminary data.</text>
</comment>
<feature type="transmembrane region" description="Helical" evidence="7">
    <location>
        <begin position="427"/>
        <end position="447"/>
    </location>
</feature>
<dbReference type="InterPro" id="IPR000515">
    <property type="entry name" value="MetI-like"/>
</dbReference>
<evidence type="ECO:0000256" key="6">
    <source>
        <dbReference type="ARBA" id="ARBA00023136"/>
    </source>
</evidence>
<dbReference type="Proteomes" id="UP001073227">
    <property type="component" value="Unassembled WGS sequence"/>
</dbReference>
<comment type="subcellular location">
    <subcellularLocation>
        <location evidence="1 7">Cell membrane</location>
        <topology evidence="1 7">Multi-pass membrane protein</topology>
    </subcellularLocation>
</comment>
<evidence type="ECO:0000256" key="4">
    <source>
        <dbReference type="ARBA" id="ARBA00022692"/>
    </source>
</evidence>
<organism evidence="9 10">
    <name type="scientific">Hoeflea algicola</name>
    <dbReference type="NCBI Taxonomy" id="2983763"/>
    <lineage>
        <taxon>Bacteria</taxon>
        <taxon>Pseudomonadati</taxon>
        <taxon>Pseudomonadota</taxon>
        <taxon>Alphaproteobacteria</taxon>
        <taxon>Hyphomicrobiales</taxon>
        <taxon>Rhizobiaceae</taxon>
        <taxon>Hoeflea</taxon>
    </lineage>
</organism>
<dbReference type="InterPro" id="IPR050901">
    <property type="entry name" value="BP-dep_ABC_trans_perm"/>
</dbReference>
<feature type="transmembrane region" description="Helical" evidence="7">
    <location>
        <begin position="356"/>
        <end position="379"/>
    </location>
</feature>
<evidence type="ECO:0000259" key="8">
    <source>
        <dbReference type="PROSITE" id="PS50928"/>
    </source>
</evidence>
<keyword evidence="10" id="KW-1185">Reference proteome</keyword>
<keyword evidence="5 7" id="KW-1133">Transmembrane helix</keyword>
<reference evidence="9" key="1">
    <citation type="submission" date="2022-10" db="EMBL/GenBank/DDBJ databases">
        <title>Hoeflea sp. G2-23, isolated from marine algae.</title>
        <authorList>
            <person name="Kristyanto S."/>
            <person name="Kim J.M."/>
            <person name="Jeon C.O."/>
        </authorList>
    </citation>
    <scope>NUCLEOTIDE SEQUENCE</scope>
    <source>
        <strain evidence="9">G2-23</strain>
    </source>
</reference>
<feature type="transmembrane region" description="Helical" evidence="7">
    <location>
        <begin position="102"/>
        <end position="121"/>
    </location>
</feature>
<feature type="transmembrane region" description="Helical" evidence="7">
    <location>
        <begin position="529"/>
        <end position="552"/>
    </location>
</feature>
<evidence type="ECO:0000256" key="5">
    <source>
        <dbReference type="ARBA" id="ARBA00022989"/>
    </source>
</evidence>
<dbReference type="PANTHER" id="PTHR32243">
    <property type="entry name" value="MALTOSE TRANSPORT SYSTEM PERMEASE-RELATED"/>
    <property type="match status" value="1"/>
</dbReference>
<evidence type="ECO:0000256" key="7">
    <source>
        <dbReference type="RuleBase" id="RU363032"/>
    </source>
</evidence>
<dbReference type="InterPro" id="IPR035906">
    <property type="entry name" value="MetI-like_sf"/>
</dbReference>
<dbReference type="SUPFAM" id="SSF161098">
    <property type="entry name" value="MetI-like"/>
    <property type="match status" value="2"/>
</dbReference>
<name>A0ABT3ZE94_9HYPH</name>
<evidence type="ECO:0000256" key="3">
    <source>
        <dbReference type="ARBA" id="ARBA00022475"/>
    </source>
</evidence>
<feature type="transmembrane region" description="Helical" evidence="7">
    <location>
        <begin position="127"/>
        <end position="145"/>
    </location>
</feature>
<keyword evidence="2 7" id="KW-0813">Transport</keyword>
<dbReference type="PROSITE" id="PS50928">
    <property type="entry name" value="ABC_TM1"/>
    <property type="match status" value="2"/>
</dbReference>
<dbReference type="Pfam" id="PF00528">
    <property type="entry name" value="BPD_transp_1"/>
    <property type="match status" value="2"/>
</dbReference>
<evidence type="ECO:0000256" key="1">
    <source>
        <dbReference type="ARBA" id="ARBA00004651"/>
    </source>
</evidence>